<evidence type="ECO:0000256" key="10">
    <source>
        <dbReference type="RuleBase" id="RU004006"/>
    </source>
</evidence>
<dbReference type="InterPro" id="IPR018260">
    <property type="entry name" value="Ribosomal_uL22_CS"/>
</dbReference>
<keyword evidence="2 8" id="KW-0699">rRNA-binding</keyword>
<dbReference type="NCBIfam" id="TIGR01044">
    <property type="entry name" value="rplV_bact"/>
    <property type="match status" value="1"/>
</dbReference>
<gene>
    <name evidence="8" type="primary">rplV</name>
    <name evidence="12" type="ORF">A4H02_05810</name>
</gene>
<evidence type="ECO:0000313" key="13">
    <source>
        <dbReference type="Proteomes" id="UP000094570"/>
    </source>
</evidence>
<keyword evidence="3 8" id="KW-0694">RNA-binding</keyword>
<dbReference type="HAMAP" id="MF_01331_B">
    <property type="entry name" value="Ribosomal_uL22_B"/>
    <property type="match status" value="1"/>
</dbReference>
<evidence type="ECO:0000256" key="8">
    <source>
        <dbReference type="HAMAP-Rule" id="MF_01331"/>
    </source>
</evidence>
<sequence length="157" mass="17871">MQTVIKREGLKRSKFHAKRKELLSTLPRIEARAVARFVRISPRKARCVINSIRGKNVSEAFNLLEFSPKKAAKIVLNVLKSAVANAVNNHGLSEENLYVAACWVNDGPRMKRVWPRGRGRADIIQKRMSHITIIVRDREKENSLKAEKSDGKSEENK</sequence>
<evidence type="ECO:0000256" key="1">
    <source>
        <dbReference type="ARBA" id="ARBA00009451"/>
    </source>
</evidence>
<evidence type="ECO:0000256" key="2">
    <source>
        <dbReference type="ARBA" id="ARBA00022730"/>
    </source>
</evidence>
<dbReference type="GO" id="GO:0003735">
    <property type="term" value="F:structural constituent of ribosome"/>
    <property type="evidence" value="ECO:0007669"/>
    <property type="project" value="InterPro"/>
</dbReference>
<reference evidence="13" key="1">
    <citation type="submission" date="2016-04" db="EMBL/GenBank/DDBJ databases">
        <title>The genome sequence project of a novel Fervidobacterium isolate from a hot spring in Thailand.</title>
        <authorList>
            <person name="Gonzalez J.M."/>
            <person name="Cuecas A."/>
            <person name="Kanoksilapatham W."/>
        </authorList>
    </citation>
    <scope>NUCLEOTIDE SEQUENCE [LARGE SCALE GENOMIC DNA]</scope>
    <source>
        <strain evidence="13">FC2004</strain>
    </source>
</reference>
<dbReference type="AlphaFoldDB" id="A0A1E3G280"/>
<dbReference type="GO" id="GO:0006412">
    <property type="term" value="P:translation"/>
    <property type="evidence" value="ECO:0007669"/>
    <property type="project" value="UniProtKB-UniRule"/>
</dbReference>
<evidence type="ECO:0000256" key="7">
    <source>
        <dbReference type="ARBA" id="ARBA00035207"/>
    </source>
</evidence>
<evidence type="ECO:0000256" key="9">
    <source>
        <dbReference type="RuleBase" id="RU004005"/>
    </source>
</evidence>
<dbReference type="GO" id="GO:0022625">
    <property type="term" value="C:cytosolic large ribosomal subunit"/>
    <property type="evidence" value="ECO:0007669"/>
    <property type="project" value="TreeGrafter"/>
</dbReference>
<dbReference type="PROSITE" id="PS00464">
    <property type="entry name" value="RIBOSOMAL_L22"/>
    <property type="match status" value="1"/>
</dbReference>
<dbReference type="InterPro" id="IPR047867">
    <property type="entry name" value="Ribosomal_uL22_bac/org-type"/>
</dbReference>
<dbReference type="CDD" id="cd00336">
    <property type="entry name" value="Ribosomal_L22"/>
    <property type="match status" value="1"/>
</dbReference>
<comment type="function">
    <text evidence="6">This protein binds specifically to 23S rRNA; its binding is stimulated by other ribosomal proteins, e.g. L4, L17, and L20. It is important during the early stages of 50S assembly. It makes multiple contacts with different domains of the 23S rRNA in the assembled 50S subunit and ribosome.</text>
</comment>
<dbReference type="Proteomes" id="UP000094570">
    <property type="component" value="Unassembled WGS sequence"/>
</dbReference>
<dbReference type="RefSeq" id="WP_069293235.1">
    <property type="nucleotide sequence ID" value="NZ_CP140110.1"/>
</dbReference>
<name>A0A1E3G280_9BACT</name>
<dbReference type="SUPFAM" id="SSF54843">
    <property type="entry name" value="Ribosomal protein L22"/>
    <property type="match status" value="1"/>
</dbReference>
<comment type="caution">
    <text evidence="12">The sequence shown here is derived from an EMBL/GenBank/DDBJ whole genome shotgun (WGS) entry which is preliminary data.</text>
</comment>
<comment type="similarity">
    <text evidence="1 8 9">Belongs to the universal ribosomal protein uL22 family.</text>
</comment>
<evidence type="ECO:0000256" key="5">
    <source>
        <dbReference type="ARBA" id="ARBA00023274"/>
    </source>
</evidence>
<accession>A0A1E3G280</accession>
<keyword evidence="13" id="KW-1185">Reference proteome</keyword>
<dbReference type="FunFam" id="3.90.470.10:FF:000011">
    <property type="entry name" value="50S ribosomal protein L22"/>
    <property type="match status" value="1"/>
</dbReference>
<proteinExistence type="inferred from homology"/>
<dbReference type="STRING" id="1008305.A4H02_05810"/>
<comment type="subunit">
    <text evidence="8 10">Part of the 50S ribosomal subunit.</text>
</comment>
<comment type="function">
    <text evidence="8 11">This protein binds specifically to 23S rRNA; its binding is stimulated by other ribosomal proteins, e.g., L4, L17, and L20. It is important during the early stages of 50S assembly. It makes multiple contacts with different domains of the 23S rRNA in the assembled 50S subunit and ribosome.</text>
</comment>
<dbReference type="PANTHER" id="PTHR13501">
    <property type="entry name" value="CHLOROPLAST 50S RIBOSOMAL PROTEIN L22-RELATED"/>
    <property type="match status" value="1"/>
</dbReference>
<dbReference type="InterPro" id="IPR036394">
    <property type="entry name" value="Ribosomal_uL22_sf"/>
</dbReference>
<organism evidence="12 13">
    <name type="scientific">Fervidobacterium thailandense</name>
    <dbReference type="NCBI Taxonomy" id="1008305"/>
    <lineage>
        <taxon>Bacteria</taxon>
        <taxon>Thermotogati</taxon>
        <taxon>Thermotogota</taxon>
        <taxon>Thermotogae</taxon>
        <taxon>Thermotogales</taxon>
        <taxon>Fervidobacteriaceae</taxon>
        <taxon>Fervidobacterium</taxon>
    </lineage>
</organism>
<evidence type="ECO:0000256" key="4">
    <source>
        <dbReference type="ARBA" id="ARBA00022980"/>
    </source>
</evidence>
<dbReference type="GO" id="GO:0019843">
    <property type="term" value="F:rRNA binding"/>
    <property type="evidence" value="ECO:0007669"/>
    <property type="project" value="UniProtKB-UniRule"/>
</dbReference>
<dbReference type="EMBL" id="LWAF01000007">
    <property type="protein sequence ID" value="ODN30366.1"/>
    <property type="molecule type" value="Genomic_DNA"/>
</dbReference>
<comment type="function">
    <text evidence="8">The globular domain of the protein is located near the polypeptide exit tunnel on the outside of the subunit, while an extended beta-hairpin is found that lines the wall of the exit tunnel in the center of the 70S ribosome.</text>
</comment>
<protein>
    <recommendedName>
        <fullName evidence="7 8">Large ribosomal subunit protein uL22</fullName>
    </recommendedName>
</protein>
<keyword evidence="4 8" id="KW-0689">Ribosomal protein</keyword>
<dbReference type="InterPro" id="IPR005727">
    <property type="entry name" value="Ribosomal_uL22_bac/chlpt-type"/>
</dbReference>
<dbReference type="OrthoDB" id="9805969at2"/>
<evidence type="ECO:0000313" key="12">
    <source>
        <dbReference type="EMBL" id="ODN30366.1"/>
    </source>
</evidence>
<dbReference type="PANTHER" id="PTHR13501:SF8">
    <property type="entry name" value="LARGE RIBOSOMAL SUBUNIT PROTEIN UL22M"/>
    <property type="match status" value="1"/>
</dbReference>
<dbReference type="InterPro" id="IPR001063">
    <property type="entry name" value="Ribosomal_uL22"/>
</dbReference>
<evidence type="ECO:0000256" key="6">
    <source>
        <dbReference type="ARBA" id="ARBA00025084"/>
    </source>
</evidence>
<evidence type="ECO:0000256" key="3">
    <source>
        <dbReference type="ARBA" id="ARBA00022884"/>
    </source>
</evidence>
<dbReference type="Pfam" id="PF00237">
    <property type="entry name" value="Ribosomal_L22"/>
    <property type="match status" value="1"/>
</dbReference>
<evidence type="ECO:0000256" key="11">
    <source>
        <dbReference type="RuleBase" id="RU004008"/>
    </source>
</evidence>
<keyword evidence="5 8" id="KW-0687">Ribonucleoprotein</keyword>
<dbReference type="Gene3D" id="3.90.470.10">
    <property type="entry name" value="Ribosomal protein L22/L17"/>
    <property type="match status" value="1"/>
</dbReference>